<evidence type="ECO:0000256" key="1">
    <source>
        <dbReference type="PROSITE-ProRule" id="PRU00339"/>
    </source>
</evidence>
<sequence length="349" mass="39794">MKVSVCMIVRNEQDCIKNALASIPPDFEAIVLDTGSTDQTVQIAQSSGVIVKKYAWNDNFSDARNYCGSFATGDYILVLDADETLPANTNEIVNQFVLQYPKMCASVFIKNEMEDEIKTHRMVRFYPNDGMYLFHGIVHEQVYYKDAPAEFKPMNLTLTHYGYEQEHYDQKNKISRYLPLYKKHLEENPNDGYMLYQMGKIYFAQNDYSSAIRYLMQSLNIGEANRLYFPVTLVMLGYALKETGRSSEAEQLLVNFENDYPDFPDLPFLQGLLAMDTGNIQRIAPAFQRALAIGESAKYTSVAGVGTYKAAYNLGVYYEIVGNTSKAKEYYLSSATENYKPAVERLKFL</sequence>
<dbReference type="Pfam" id="PF13181">
    <property type="entry name" value="TPR_8"/>
    <property type="match status" value="1"/>
</dbReference>
<dbReference type="Pfam" id="PF00535">
    <property type="entry name" value="Glycos_transf_2"/>
    <property type="match status" value="1"/>
</dbReference>
<feature type="repeat" description="TPR" evidence="1">
    <location>
        <begin position="192"/>
        <end position="225"/>
    </location>
</feature>
<dbReference type="InterPro" id="IPR019734">
    <property type="entry name" value="TPR_rpt"/>
</dbReference>
<dbReference type="InterPro" id="IPR001173">
    <property type="entry name" value="Glyco_trans_2-like"/>
</dbReference>
<dbReference type="Gene3D" id="3.90.550.10">
    <property type="entry name" value="Spore Coat Polysaccharide Biosynthesis Protein SpsA, Chain A"/>
    <property type="match status" value="1"/>
</dbReference>
<dbReference type="EMBL" id="JNVM01000011">
    <property type="protein sequence ID" value="KEQ25271.1"/>
    <property type="molecule type" value="Genomic_DNA"/>
</dbReference>
<dbReference type="InterPro" id="IPR029044">
    <property type="entry name" value="Nucleotide-diphossugar_trans"/>
</dbReference>
<comment type="caution">
    <text evidence="3">The sequence shown here is derived from an EMBL/GenBank/DDBJ whole genome shotgun (WGS) entry which is preliminary data.</text>
</comment>
<protein>
    <submittedName>
        <fullName evidence="3">Family 2 glycosyl transferase</fullName>
    </submittedName>
</protein>
<gene>
    <name evidence="3" type="ORF">ET33_04225</name>
</gene>
<dbReference type="PANTHER" id="PTHR43630:SF2">
    <property type="entry name" value="GLYCOSYLTRANSFERASE"/>
    <property type="match status" value="1"/>
</dbReference>
<dbReference type="Gene3D" id="1.25.40.10">
    <property type="entry name" value="Tetratricopeptide repeat domain"/>
    <property type="match status" value="1"/>
</dbReference>
<evidence type="ECO:0000313" key="3">
    <source>
        <dbReference type="EMBL" id="KEQ25271.1"/>
    </source>
</evidence>
<dbReference type="OrthoDB" id="9815923at2"/>
<evidence type="ECO:0000259" key="2">
    <source>
        <dbReference type="Pfam" id="PF00535"/>
    </source>
</evidence>
<dbReference type="Proteomes" id="UP000028123">
    <property type="component" value="Unassembled WGS sequence"/>
</dbReference>
<dbReference type="RefSeq" id="WP_036682931.1">
    <property type="nucleotide sequence ID" value="NZ_JNVM01000011.1"/>
</dbReference>
<dbReference type="SUPFAM" id="SSF48452">
    <property type="entry name" value="TPR-like"/>
    <property type="match status" value="1"/>
</dbReference>
<dbReference type="GO" id="GO:0016740">
    <property type="term" value="F:transferase activity"/>
    <property type="evidence" value="ECO:0007669"/>
    <property type="project" value="UniProtKB-KW"/>
</dbReference>
<reference evidence="3 4" key="1">
    <citation type="submission" date="2014-06" db="EMBL/GenBank/DDBJ databases">
        <title>Draft genome sequence of Paenibacillus sp. MSt1.</title>
        <authorList>
            <person name="Aw Y.K."/>
            <person name="Ong K.S."/>
            <person name="Gan H.M."/>
            <person name="Lee S.M."/>
        </authorList>
    </citation>
    <scope>NUCLEOTIDE SEQUENCE [LARGE SCALE GENOMIC DNA]</scope>
    <source>
        <strain evidence="3 4">MSt1</strain>
    </source>
</reference>
<evidence type="ECO:0000313" key="4">
    <source>
        <dbReference type="Proteomes" id="UP000028123"/>
    </source>
</evidence>
<dbReference type="PANTHER" id="PTHR43630">
    <property type="entry name" value="POLY-BETA-1,6-N-ACETYL-D-GLUCOSAMINE SYNTHASE"/>
    <property type="match status" value="1"/>
</dbReference>
<dbReference type="PROSITE" id="PS50005">
    <property type="entry name" value="TPR"/>
    <property type="match status" value="1"/>
</dbReference>
<keyword evidence="1" id="KW-0802">TPR repeat</keyword>
<accession>A0A081P3J8</accession>
<dbReference type="CDD" id="cd02511">
    <property type="entry name" value="Beta4Glucosyltransferase"/>
    <property type="match status" value="1"/>
</dbReference>
<keyword evidence="3" id="KW-0808">Transferase</keyword>
<dbReference type="InterPro" id="IPR011990">
    <property type="entry name" value="TPR-like_helical_dom_sf"/>
</dbReference>
<name>A0A081P3J8_9BACL</name>
<keyword evidence="4" id="KW-1185">Reference proteome</keyword>
<dbReference type="AlphaFoldDB" id="A0A081P3J8"/>
<feature type="domain" description="Glycosyltransferase 2-like" evidence="2">
    <location>
        <begin position="4"/>
        <end position="123"/>
    </location>
</feature>
<dbReference type="eggNOG" id="COG0463">
    <property type="taxonomic scope" value="Bacteria"/>
</dbReference>
<proteinExistence type="predicted"/>
<dbReference type="SMART" id="SM00028">
    <property type="entry name" value="TPR"/>
    <property type="match status" value="2"/>
</dbReference>
<organism evidence="3 4">
    <name type="scientific">Paenibacillus tyrfis</name>
    <dbReference type="NCBI Taxonomy" id="1501230"/>
    <lineage>
        <taxon>Bacteria</taxon>
        <taxon>Bacillati</taxon>
        <taxon>Bacillota</taxon>
        <taxon>Bacilli</taxon>
        <taxon>Bacillales</taxon>
        <taxon>Paenibacillaceae</taxon>
        <taxon>Paenibacillus</taxon>
    </lineage>
</organism>
<dbReference type="SUPFAM" id="SSF53448">
    <property type="entry name" value="Nucleotide-diphospho-sugar transferases"/>
    <property type="match status" value="1"/>
</dbReference>